<dbReference type="AlphaFoldDB" id="A0A016WRG8"/>
<dbReference type="Proteomes" id="UP000024635">
    <property type="component" value="Unassembled WGS sequence"/>
</dbReference>
<name>A0A016WRG8_9BILA</name>
<sequence>MPTGVIQHAEREYDNHFVHRIDLSILLTFRNSWPWDGEDMTTGVLQCAKLEYDNHIPRKYRVIDFVDFSALT</sequence>
<dbReference type="EMBL" id="JARK01000132">
    <property type="protein sequence ID" value="EYC42409.1"/>
    <property type="molecule type" value="Genomic_DNA"/>
</dbReference>
<proteinExistence type="predicted"/>
<keyword evidence="2" id="KW-1185">Reference proteome</keyword>
<reference evidence="2" key="1">
    <citation type="journal article" date="2015" name="Nat. Genet.">
        <title>The genome and transcriptome of the zoonotic hookworm Ancylostoma ceylanicum identify infection-specific gene families.</title>
        <authorList>
            <person name="Schwarz E.M."/>
            <person name="Hu Y."/>
            <person name="Antoshechkin I."/>
            <person name="Miller M.M."/>
            <person name="Sternberg P.W."/>
            <person name="Aroian R.V."/>
        </authorList>
    </citation>
    <scope>NUCLEOTIDE SEQUENCE</scope>
    <source>
        <strain evidence="2">HY135</strain>
    </source>
</reference>
<organism evidence="1 2">
    <name type="scientific">Ancylostoma ceylanicum</name>
    <dbReference type="NCBI Taxonomy" id="53326"/>
    <lineage>
        <taxon>Eukaryota</taxon>
        <taxon>Metazoa</taxon>
        <taxon>Ecdysozoa</taxon>
        <taxon>Nematoda</taxon>
        <taxon>Chromadorea</taxon>
        <taxon>Rhabditida</taxon>
        <taxon>Rhabditina</taxon>
        <taxon>Rhabditomorpha</taxon>
        <taxon>Strongyloidea</taxon>
        <taxon>Ancylostomatidae</taxon>
        <taxon>Ancylostomatinae</taxon>
        <taxon>Ancylostoma</taxon>
    </lineage>
</organism>
<evidence type="ECO:0000313" key="1">
    <source>
        <dbReference type="EMBL" id="EYC42409.1"/>
    </source>
</evidence>
<evidence type="ECO:0000313" key="2">
    <source>
        <dbReference type="Proteomes" id="UP000024635"/>
    </source>
</evidence>
<comment type="caution">
    <text evidence="1">The sequence shown here is derived from an EMBL/GenBank/DDBJ whole genome shotgun (WGS) entry which is preliminary data.</text>
</comment>
<protein>
    <submittedName>
        <fullName evidence="1">Uncharacterized protein</fullName>
    </submittedName>
</protein>
<gene>
    <name evidence="1" type="primary">Acey_s0532.g3040</name>
    <name evidence="1" type="ORF">Y032_0532g3040</name>
</gene>
<accession>A0A016WRG8</accession>